<dbReference type="InParanoid" id="A0A2H3DF34"/>
<dbReference type="Proteomes" id="UP000217790">
    <property type="component" value="Unassembled WGS sequence"/>
</dbReference>
<evidence type="ECO:0000313" key="2">
    <source>
        <dbReference type="Proteomes" id="UP000217790"/>
    </source>
</evidence>
<proteinExistence type="predicted"/>
<protein>
    <submittedName>
        <fullName evidence="1">Uncharacterized protein</fullName>
    </submittedName>
</protein>
<evidence type="ECO:0000313" key="1">
    <source>
        <dbReference type="EMBL" id="PBK93829.1"/>
    </source>
</evidence>
<dbReference type="AlphaFoldDB" id="A0A2H3DF34"/>
<sequence length="154" mass="17425">MSRQERSTLLSYPKRVRNKYARDMRPVIPVRYEIGWKIWASGKKMAFGRRDRSGCVGTFRAEFAAPVVYGRPTLDRSQGRLRNLGTQTVLTANERVDLSFAYGVGKAAFGDHDSDDFATVVTSATVARSAQQWSAPLDFFRNPVRQYFNVGTCF</sequence>
<gene>
    <name evidence="1" type="ORF">ARMGADRAFT_1029706</name>
</gene>
<reference evidence="2" key="1">
    <citation type="journal article" date="2017" name="Nat. Ecol. Evol.">
        <title>Genome expansion and lineage-specific genetic innovations in the forest pathogenic fungi Armillaria.</title>
        <authorList>
            <person name="Sipos G."/>
            <person name="Prasanna A.N."/>
            <person name="Walter M.C."/>
            <person name="O'Connor E."/>
            <person name="Balint B."/>
            <person name="Krizsan K."/>
            <person name="Kiss B."/>
            <person name="Hess J."/>
            <person name="Varga T."/>
            <person name="Slot J."/>
            <person name="Riley R."/>
            <person name="Boka B."/>
            <person name="Rigling D."/>
            <person name="Barry K."/>
            <person name="Lee J."/>
            <person name="Mihaltcheva S."/>
            <person name="LaButti K."/>
            <person name="Lipzen A."/>
            <person name="Waldron R."/>
            <person name="Moloney N.M."/>
            <person name="Sperisen C."/>
            <person name="Kredics L."/>
            <person name="Vagvoelgyi C."/>
            <person name="Patrignani A."/>
            <person name="Fitzpatrick D."/>
            <person name="Nagy I."/>
            <person name="Doyle S."/>
            <person name="Anderson J.B."/>
            <person name="Grigoriev I.V."/>
            <person name="Gueldener U."/>
            <person name="Muensterkoetter M."/>
            <person name="Nagy L.G."/>
        </authorList>
    </citation>
    <scope>NUCLEOTIDE SEQUENCE [LARGE SCALE GENOMIC DNA]</scope>
    <source>
        <strain evidence="2">Ar21-2</strain>
    </source>
</reference>
<name>A0A2H3DF34_ARMGA</name>
<accession>A0A2H3DF34</accession>
<organism evidence="1 2">
    <name type="scientific">Armillaria gallica</name>
    <name type="common">Bulbous honey fungus</name>
    <name type="synonym">Armillaria bulbosa</name>
    <dbReference type="NCBI Taxonomy" id="47427"/>
    <lineage>
        <taxon>Eukaryota</taxon>
        <taxon>Fungi</taxon>
        <taxon>Dikarya</taxon>
        <taxon>Basidiomycota</taxon>
        <taxon>Agaricomycotina</taxon>
        <taxon>Agaricomycetes</taxon>
        <taxon>Agaricomycetidae</taxon>
        <taxon>Agaricales</taxon>
        <taxon>Marasmiineae</taxon>
        <taxon>Physalacriaceae</taxon>
        <taxon>Armillaria</taxon>
    </lineage>
</organism>
<dbReference type="EMBL" id="KZ293655">
    <property type="protein sequence ID" value="PBK93829.1"/>
    <property type="molecule type" value="Genomic_DNA"/>
</dbReference>
<keyword evidence="2" id="KW-1185">Reference proteome</keyword>